<keyword evidence="2" id="KW-0732">Signal</keyword>
<feature type="signal peptide" evidence="2">
    <location>
        <begin position="1"/>
        <end position="28"/>
    </location>
</feature>
<comment type="caution">
    <text evidence="1">Lacks conserved residue(s) required for the propagation of feature annotation.</text>
</comment>
<dbReference type="InterPro" id="IPR004850">
    <property type="entry name" value="NtA_dom"/>
</dbReference>
<proteinExistence type="predicted"/>
<comment type="caution">
    <text evidence="4">The sequence shown here is derived from an EMBL/GenBank/DDBJ whole genome shotgun (WGS) entry which is preliminary data.</text>
</comment>
<feature type="chain" id="PRO_5043404791" description="NtA domain-containing protein" evidence="2">
    <location>
        <begin position="29"/>
        <end position="153"/>
    </location>
</feature>
<gene>
    <name evidence="4" type="ORF">LARSCL_LOCUS8264</name>
</gene>
<evidence type="ECO:0000313" key="4">
    <source>
        <dbReference type="EMBL" id="CAL1275734.1"/>
    </source>
</evidence>
<protein>
    <recommendedName>
        <fullName evidence="3">NtA domain-containing protein</fullName>
    </recommendedName>
</protein>
<keyword evidence="5" id="KW-1185">Reference proteome</keyword>
<dbReference type="AlphaFoldDB" id="A0AAV1ZV93"/>
<evidence type="ECO:0000256" key="1">
    <source>
        <dbReference type="PROSITE-ProRule" id="PRU00443"/>
    </source>
</evidence>
<dbReference type="Pfam" id="PF03146">
    <property type="entry name" value="NtA"/>
    <property type="match status" value="1"/>
</dbReference>
<dbReference type="InterPro" id="IPR008993">
    <property type="entry name" value="TIMP-like_OB-fold"/>
</dbReference>
<dbReference type="SUPFAM" id="SSF50242">
    <property type="entry name" value="TIMP-like"/>
    <property type="match status" value="1"/>
</dbReference>
<dbReference type="GO" id="GO:0005886">
    <property type="term" value="C:plasma membrane"/>
    <property type="evidence" value="ECO:0007669"/>
    <property type="project" value="GOC"/>
</dbReference>
<reference evidence="4 5" key="1">
    <citation type="submission" date="2024-04" db="EMBL/GenBank/DDBJ databases">
        <authorList>
            <person name="Rising A."/>
            <person name="Reimegard J."/>
            <person name="Sonavane S."/>
            <person name="Akerstrom W."/>
            <person name="Nylinder S."/>
            <person name="Hedman E."/>
            <person name="Kallberg Y."/>
        </authorList>
    </citation>
    <scope>NUCLEOTIDE SEQUENCE [LARGE SCALE GENOMIC DNA]</scope>
</reference>
<dbReference type="PROSITE" id="PS51121">
    <property type="entry name" value="NTA"/>
    <property type="match status" value="1"/>
</dbReference>
<dbReference type="GO" id="GO:0043113">
    <property type="term" value="P:receptor clustering"/>
    <property type="evidence" value="ECO:0007669"/>
    <property type="project" value="InterPro"/>
</dbReference>
<name>A0AAV1ZV93_9ARAC</name>
<dbReference type="Proteomes" id="UP001497382">
    <property type="component" value="Unassembled WGS sequence"/>
</dbReference>
<accession>A0AAV1ZV93</accession>
<dbReference type="GO" id="GO:0043236">
    <property type="term" value="F:laminin binding"/>
    <property type="evidence" value="ECO:0007669"/>
    <property type="project" value="InterPro"/>
</dbReference>
<dbReference type="Gene3D" id="2.40.50.120">
    <property type="match status" value="1"/>
</dbReference>
<organism evidence="4 5">
    <name type="scientific">Larinioides sclopetarius</name>
    <dbReference type="NCBI Taxonomy" id="280406"/>
    <lineage>
        <taxon>Eukaryota</taxon>
        <taxon>Metazoa</taxon>
        <taxon>Ecdysozoa</taxon>
        <taxon>Arthropoda</taxon>
        <taxon>Chelicerata</taxon>
        <taxon>Arachnida</taxon>
        <taxon>Araneae</taxon>
        <taxon>Araneomorphae</taxon>
        <taxon>Entelegynae</taxon>
        <taxon>Araneoidea</taxon>
        <taxon>Araneidae</taxon>
        <taxon>Larinioides</taxon>
    </lineage>
</organism>
<evidence type="ECO:0000259" key="3">
    <source>
        <dbReference type="PROSITE" id="PS51121"/>
    </source>
</evidence>
<dbReference type="EMBL" id="CAXIEN010000087">
    <property type="protein sequence ID" value="CAL1275734.1"/>
    <property type="molecule type" value="Genomic_DNA"/>
</dbReference>
<sequence length="153" mass="17597">MIKIPICNMIYYTIFLIFMLGFKSLASGRSCEETETLNQREERADVIFTGTVQRIYRKSPTRSFTLDYNAMVFVKRVLKGDKKLQNNAVVVSGLGNRLICHSVVKERDTRIFLVSRIEDGFLRLNSSLLRMSIPHLDILEAVIKEYPSKSLES</sequence>
<feature type="domain" description="NtA" evidence="3">
    <location>
        <begin position="31"/>
        <end position="150"/>
    </location>
</feature>
<evidence type="ECO:0000256" key="2">
    <source>
        <dbReference type="SAM" id="SignalP"/>
    </source>
</evidence>
<evidence type="ECO:0000313" key="5">
    <source>
        <dbReference type="Proteomes" id="UP001497382"/>
    </source>
</evidence>